<feature type="transmembrane region" description="Helical" evidence="7">
    <location>
        <begin position="384"/>
        <end position="403"/>
    </location>
</feature>
<dbReference type="Gene3D" id="1.10.4160.10">
    <property type="entry name" value="Hydantoin permease"/>
    <property type="match status" value="1"/>
</dbReference>
<dbReference type="GO" id="GO:0009927">
    <property type="term" value="F:histidine phosphotransfer kinase activity"/>
    <property type="evidence" value="ECO:0007669"/>
    <property type="project" value="TreeGrafter"/>
</dbReference>
<dbReference type="InterPro" id="IPR004358">
    <property type="entry name" value="Sig_transdc_His_kin-like_C"/>
</dbReference>
<feature type="transmembrane region" description="Helical" evidence="7">
    <location>
        <begin position="206"/>
        <end position="227"/>
    </location>
</feature>
<dbReference type="InterPro" id="IPR001789">
    <property type="entry name" value="Sig_transdc_resp-reg_receiver"/>
</dbReference>
<protein>
    <recommendedName>
        <fullName evidence="2">histidine kinase</fullName>
        <ecNumber evidence="2">2.7.13.3</ecNumber>
    </recommendedName>
</protein>
<dbReference type="CDD" id="cd16922">
    <property type="entry name" value="HATPase_EvgS-ArcB-TorS-like"/>
    <property type="match status" value="1"/>
</dbReference>
<dbReference type="InterPro" id="IPR003661">
    <property type="entry name" value="HisK_dim/P_dom"/>
</dbReference>
<dbReference type="InterPro" id="IPR003594">
    <property type="entry name" value="HATPase_dom"/>
</dbReference>
<feature type="transmembrane region" description="Helical" evidence="7">
    <location>
        <begin position="330"/>
        <end position="353"/>
    </location>
</feature>
<dbReference type="PANTHER" id="PTHR43047">
    <property type="entry name" value="TWO-COMPONENT HISTIDINE PROTEIN KINASE"/>
    <property type="match status" value="1"/>
</dbReference>
<dbReference type="Pfam" id="PF00072">
    <property type="entry name" value="Response_reg"/>
    <property type="match status" value="1"/>
</dbReference>
<evidence type="ECO:0000256" key="3">
    <source>
        <dbReference type="ARBA" id="ARBA00022553"/>
    </source>
</evidence>
<feature type="modified residue" description="4-aspartylphosphate" evidence="6">
    <location>
        <position position="987"/>
    </location>
</feature>
<name>A0A0P0YXE8_9HYPH</name>
<dbReference type="InterPro" id="IPR036097">
    <property type="entry name" value="HisK_dim/P_sf"/>
</dbReference>
<evidence type="ECO:0000256" key="4">
    <source>
        <dbReference type="ARBA" id="ARBA00022679"/>
    </source>
</evidence>
<evidence type="ECO:0000259" key="9">
    <source>
        <dbReference type="PROSITE" id="PS50110"/>
    </source>
</evidence>
<feature type="transmembrane region" description="Helical" evidence="7">
    <location>
        <begin position="239"/>
        <end position="261"/>
    </location>
</feature>
<dbReference type="AlphaFoldDB" id="A0A0P0YXE8"/>
<organism evidence="10">
    <name type="scientific">Aureimonas altamirensis</name>
    <dbReference type="NCBI Taxonomy" id="370622"/>
    <lineage>
        <taxon>Bacteria</taxon>
        <taxon>Pseudomonadati</taxon>
        <taxon>Pseudomonadota</taxon>
        <taxon>Alphaproteobacteria</taxon>
        <taxon>Hyphomicrobiales</taxon>
        <taxon>Aurantimonadaceae</taxon>
        <taxon>Aureimonas</taxon>
    </lineage>
</organism>
<dbReference type="CDD" id="cd00082">
    <property type="entry name" value="HisKA"/>
    <property type="match status" value="1"/>
</dbReference>
<evidence type="ECO:0000256" key="7">
    <source>
        <dbReference type="SAM" id="Phobius"/>
    </source>
</evidence>
<dbReference type="InterPro" id="IPR005467">
    <property type="entry name" value="His_kinase_dom"/>
</dbReference>
<dbReference type="GO" id="GO:0000155">
    <property type="term" value="F:phosphorelay sensor kinase activity"/>
    <property type="evidence" value="ECO:0007669"/>
    <property type="project" value="InterPro"/>
</dbReference>
<feature type="transmembrane region" description="Helical" evidence="7">
    <location>
        <begin position="68"/>
        <end position="88"/>
    </location>
</feature>
<dbReference type="Gene3D" id="3.40.50.2300">
    <property type="match status" value="1"/>
</dbReference>
<sequence>MISARAGAPDAISLTGVISAPSGTQMTAPQRIVRNRRSYNQWVANEMLEDYALRFTAKRGRRWSPLQLAMTACGGISFLALEAIGGAITLHFGFWAALAATLTVSTLIFCASLPITYYAARYGIDMDLLTRGAGFGYLGSTVTSLIYASFTFIFFAVEAAIMAMALEMMTGLPLWAGYIVCAVAVIPIVAHGMNMISRFQIVTQPFWLVLNLAPFVFLAIAAPIGLADWTAYSGTVAAHVSPVAMFGAASAILFALTAQIGEQVDYLRFMPERAKGQRNIGWWVALLAGGPGWIVIGAAKILAGSFLAVLAVSYGLAPSEARHPTEMYRVAYATMFDNPAIVIAATGIFVVVAQMKINVTNAYAGSIAWSNFFSRLTHHHPGRVVWLVFNVAIALLLMEMGVLQALEQILGLYAIVAVSWVFALTADLVVNKPLGLSPKPIEFKRAHLYDINPVGFGAMGAGILASTLAYLGLFGATLAALHVYVAMVTAFAVSPLIAWATGGRTYIARAPTNSWNGAQSLRCCVCENSFEPEDMATCPAYSGPICSLCCTLDARCRDMCKTDSRLREQIVSLLRAHSRRLAAFADSPRGHYLAVFATMMTLTGGILALIAFQAALDRPEETDAITGFAVRVFVVFAIVEGIVSWLFVLAHHSRRVAQEETSRQTRALTREIKAHRQTDIELQAAKERAEAASLAKTRFLFGMSHELRTPLNSILGYAQLMEQDTTLPARRREGVKVIRRSGEHLAGLIDGLLDISRIEAGKLQVYRDPISLTALLGELEEMFRMQAGNVGLEFLLVREGTVPDHVRGDEKRLRQILINLLSNAFKFTREGTVILRVRYRSQTAEFTVIDTGPGIPADDLERIFEPFERGDHGAPGSGIGLTITKLLVGILGGEMKVESRLGVGSSFTVRLMLASDTAPRMAESLRGHPTGYLGPRRTILAVDDEPAHRQLLEDILQPLGFTLFTVDSAAAGLQMAELTEPDLFILDVNMPGMDGWELSRRLRMQGNTAKLIMLSADRRPAIPDARLCDDWVSKPLSLQTLLSSIERLLRLEWVCEAALPMPPAILNSPLEPSEIPGPQARAQLADALRIGHARGAHVQLDAIALAHPRTERFVAQVRSRLDLYDLDACLALVEGVGDLGAGRADA</sequence>
<dbReference type="Pfam" id="PF00512">
    <property type="entry name" value="HisKA"/>
    <property type="match status" value="1"/>
</dbReference>
<feature type="transmembrane region" description="Helical" evidence="7">
    <location>
        <begin position="132"/>
        <end position="155"/>
    </location>
</feature>
<feature type="transmembrane region" description="Helical" evidence="7">
    <location>
        <begin position="592"/>
        <end position="616"/>
    </location>
</feature>
<dbReference type="EMBL" id="LC066371">
    <property type="protein sequence ID" value="BAT26111.1"/>
    <property type="molecule type" value="Genomic_DNA"/>
</dbReference>
<dbReference type="SUPFAM" id="SSF52172">
    <property type="entry name" value="CheY-like"/>
    <property type="match status" value="1"/>
</dbReference>
<feature type="domain" description="Response regulatory" evidence="9">
    <location>
        <begin position="938"/>
        <end position="1049"/>
    </location>
</feature>
<reference evidence="10" key="1">
    <citation type="journal article" date="2015" name="Proc. Natl. Acad. Sci. U.S.A.">
        <title>Bacterial clade with the ribosomal RNA operon on a small plasmid rather than the chromosome.</title>
        <authorList>
            <person name="Anda M."/>
            <person name="Ohtsubo Y."/>
            <person name="Okubo T."/>
            <person name="Sugawara M."/>
            <person name="Nagata Y."/>
            <person name="Tsuda M."/>
            <person name="Minamisawa K."/>
            <person name="Mitsui H."/>
        </authorList>
    </citation>
    <scope>NUCLEOTIDE SEQUENCE</scope>
    <source>
        <strain evidence="10">DSM 21988</strain>
    </source>
</reference>
<dbReference type="SUPFAM" id="SSF47384">
    <property type="entry name" value="Homodimeric domain of signal transducing histidine kinase"/>
    <property type="match status" value="1"/>
</dbReference>
<feature type="transmembrane region" description="Helical" evidence="7">
    <location>
        <begin position="479"/>
        <end position="500"/>
    </location>
</feature>
<dbReference type="SMART" id="SM00388">
    <property type="entry name" value="HisKA"/>
    <property type="match status" value="1"/>
</dbReference>
<feature type="transmembrane region" description="Helical" evidence="7">
    <location>
        <begin position="282"/>
        <end position="310"/>
    </location>
</feature>
<feature type="transmembrane region" description="Helical" evidence="7">
    <location>
        <begin position="409"/>
        <end position="430"/>
    </location>
</feature>
<dbReference type="CDD" id="cd00156">
    <property type="entry name" value="REC"/>
    <property type="match status" value="1"/>
</dbReference>
<comment type="catalytic activity">
    <reaction evidence="1">
        <text>ATP + protein L-histidine = ADP + protein N-phospho-L-histidine.</text>
        <dbReference type="EC" id="2.7.13.3"/>
    </reaction>
</comment>
<keyword evidence="3 6" id="KW-0597">Phosphoprotein</keyword>
<dbReference type="InterPro" id="IPR011006">
    <property type="entry name" value="CheY-like_superfamily"/>
</dbReference>
<dbReference type="PANTHER" id="PTHR43047:SF72">
    <property type="entry name" value="OSMOSENSING HISTIDINE PROTEIN KINASE SLN1"/>
    <property type="match status" value="1"/>
</dbReference>
<feature type="transmembrane region" description="Helical" evidence="7">
    <location>
        <begin position="451"/>
        <end position="473"/>
    </location>
</feature>
<feature type="transmembrane region" description="Helical" evidence="7">
    <location>
        <begin position="628"/>
        <end position="650"/>
    </location>
</feature>
<evidence type="ECO:0000256" key="2">
    <source>
        <dbReference type="ARBA" id="ARBA00012438"/>
    </source>
</evidence>
<dbReference type="SMART" id="SM00387">
    <property type="entry name" value="HATPase_c"/>
    <property type="match status" value="1"/>
</dbReference>
<feature type="domain" description="Histidine kinase" evidence="8">
    <location>
        <begin position="702"/>
        <end position="915"/>
    </location>
</feature>
<evidence type="ECO:0000256" key="1">
    <source>
        <dbReference type="ARBA" id="ARBA00000085"/>
    </source>
</evidence>
<dbReference type="EC" id="2.7.13.3" evidence="2"/>
<keyword evidence="4" id="KW-0808">Transferase</keyword>
<keyword evidence="7" id="KW-0812">Transmembrane</keyword>
<keyword evidence="7" id="KW-1133">Transmembrane helix</keyword>
<dbReference type="PROSITE" id="PS50109">
    <property type="entry name" value="HIS_KIN"/>
    <property type="match status" value="1"/>
</dbReference>
<evidence type="ECO:0000256" key="6">
    <source>
        <dbReference type="PROSITE-ProRule" id="PRU00169"/>
    </source>
</evidence>
<proteinExistence type="predicted"/>
<dbReference type="SUPFAM" id="SSF55874">
    <property type="entry name" value="ATPase domain of HSP90 chaperone/DNA topoisomerase II/histidine kinase"/>
    <property type="match status" value="1"/>
</dbReference>
<dbReference type="PROSITE" id="PS50110">
    <property type="entry name" value="RESPONSE_REGULATORY"/>
    <property type="match status" value="1"/>
</dbReference>
<feature type="transmembrane region" description="Helical" evidence="7">
    <location>
        <begin position="175"/>
        <end position="194"/>
    </location>
</feature>
<dbReference type="Pfam" id="PF02518">
    <property type="entry name" value="HATPase_c"/>
    <property type="match status" value="1"/>
</dbReference>
<keyword evidence="5" id="KW-0418">Kinase</keyword>
<evidence type="ECO:0000313" key="10">
    <source>
        <dbReference type="EMBL" id="BAT26111.1"/>
    </source>
</evidence>
<dbReference type="InterPro" id="IPR036890">
    <property type="entry name" value="HATPase_C_sf"/>
</dbReference>
<dbReference type="Gene3D" id="3.30.565.10">
    <property type="entry name" value="Histidine kinase-like ATPase, C-terminal domain"/>
    <property type="match status" value="1"/>
</dbReference>
<keyword evidence="7" id="KW-0472">Membrane</keyword>
<dbReference type="PRINTS" id="PR00344">
    <property type="entry name" value="BCTRLSENSOR"/>
</dbReference>
<feature type="transmembrane region" description="Helical" evidence="7">
    <location>
        <begin position="94"/>
        <end position="120"/>
    </location>
</feature>
<dbReference type="GO" id="GO:0005886">
    <property type="term" value="C:plasma membrane"/>
    <property type="evidence" value="ECO:0007669"/>
    <property type="project" value="TreeGrafter"/>
</dbReference>
<dbReference type="Gene3D" id="1.10.287.130">
    <property type="match status" value="1"/>
</dbReference>
<evidence type="ECO:0000259" key="8">
    <source>
        <dbReference type="PROSITE" id="PS50109"/>
    </source>
</evidence>
<accession>A0A0P0YXE8</accession>
<dbReference type="SMART" id="SM00448">
    <property type="entry name" value="REC"/>
    <property type="match status" value="1"/>
</dbReference>
<evidence type="ECO:0000256" key="5">
    <source>
        <dbReference type="ARBA" id="ARBA00022777"/>
    </source>
</evidence>